<sequence length="237" mass="24597">MRHASKAKSPGWAAIAGLCGALASLPGHAARPLVTDDPGVLERGDCEAEAVLGRDRAPGTEAVRAQSLQIGCGLGLQSQIALATSQERAGPERTRGLALVGKTALTAADAPVPLALGWGLAWQRSPGTGWRHAETSVALLAGMELAPGRQLVVNLAHVRDAAARQGSTGWGVGLEQAAGADWAVAGELYGDDREAPWWNLGLRWSAVPERVTLDIAFGRQIAGGRPQRLSVGAKLSF</sequence>
<reference evidence="2 3" key="1">
    <citation type="submission" date="2019-01" db="EMBL/GenBank/DDBJ databases">
        <authorList>
            <person name="Chen W.-M."/>
        </authorList>
    </citation>
    <scope>NUCLEOTIDE SEQUENCE [LARGE SCALE GENOMIC DNA]</scope>
    <source>
        <strain evidence="2 3">KYPY4</strain>
    </source>
</reference>
<evidence type="ECO:0000313" key="2">
    <source>
        <dbReference type="EMBL" id="RVU45449.1"/>
    </source>
</evidence>
<protein>
    <recommendedName>
        <fullName evidence="4">Transporter</fullName>
    </recommendedName>
</protein>
<proteinExistence type="predicted"/>
<dbReference type="EMBL" id="SACR01000004">
    <property type="protein sequence ID" value="RVU45449.1"/>
    <property type="molecule type" value="Genomic_DNA"/>
</dbReference>
<keyword evidence="1" id="KW-0732">Signal</keyword>
<dbReference type="OrthoDB" id="8526647at2"/>
<evidence type="ECO:0000256" key="1">
    <source>
        <dbReference type="SAM" id="SignalP"/>
    </source>
</evidence>
<dbReference type="AlphaFoldDB" id="A0A437RFB9"/>
<dbReference type="RefSeq" id="WP_128229539.1">
    <property type="nucleotide sequence ID" value="NZ_SACR01000004.1"/>
</dbReference>
<accession>A0A437RFB9</accession>
<comment type="caution">
    <text evidence="2">The sequence shown here is derived from an EMBL/GenBank/DDBJ whole genome shotgun (WGS) entry which is preliminary data.</text>
</comment>
<feature type="chain" id="PRO_5019434406" description="Transporter" evidence="1">
    <location>
        <begin position="30"/>
        <end position="237"/>
    </location>
</feature>
<name>A0A437RFB9_9BURK</name>
<dbReference type="Proteomes" id="UP000285575">
    <property type="component" value="Unassembled WGS sequence"/>
</dbReference>
<evidence type="ECO:0008006" key="4">
    <source>
        <dbReference type="Google" id="ProtNLM"/>
    </source>
</evidence>
<organism evidence="2 3">
    <name type="scientific">Rubrivivax rivuli</name>
    <dbReference type="NCBI Taxonomy" id="1862385"/>
    <lineage>
        <taxon>Bacteria</taxon>
        <taxon>Pseudomonadati</taxon>
        <taxon>Pseudomonadota</taxon>
        <taxon>Betaproteobacteria</taxon>
        <taxon>Burkholderiales</taxon>
        <taxon>Sphaerotilaceae</taxon>
        <taxon>Rubrivivax</taxon>
    </lineage>
</organism>
<keyword evidence="3" id="KW-1185">Reference proteome</keyword>
<feature type="signal peptide" evidence="1">
    <location>
        <begin position="1"/>
        <end position="29"/>
    </location>
</feature>
<gene>
    <name evidence="2" type="ORF">EOE66_15115</name>
</gene>
<evidence type="ECO:0000313" key="3">
    <source>
        <dbReference type="Proteomes" id="UP000285575"/>
    </source>
</evidence>